<dbReference type="PANTHER" id="PTHR32385">
    <property type="entry name" value="MANNOSYL PHOSPHORYLINOSITOL CERAMIDE SYNTHASE"/>
    <property type="match status" value="1"/>
</dbReference>
<dbReference type="Pfam" id="PF04488">
    <property type="entry name" value="Gly_transf_sug"/>
    <property type="match status" value="1"/>
</dbReference>
<dbReference type="OrthoDB" id="7022734at2"/>
<dbReference type="GO" id="GO:0016020">
    <property type="term" value="C:membrane"/>
    <property type="evidence" value="ECO:0007669"/>
    <property type="project" value="GOC"/>
</dbReference>
<dbReference type="GO" id="GO:0000030">
    <property type="term" value="F:mannosyltransferase activity"/>
    <property type="evidence" value="ECO:0007669"/>
    <property type="project" value="TreeGrafter"/>
</dbReference>
<dbReference type="KEGG" id="prh:LT40_17995"/>
<protein>
    <recommendedName>
        <fullName evidence="3">Dermonecrotic toxin N-terminal domain-containing protein</fullName>
    </recommendedName>
</protein>
<dbReference type="AlphaFoldDB" id="A0A089YRV2"/>
<dbReference type="SUPFAM" id="SSF53448">
    <property type="entry name" value="Nucleotide-diphospho-sugar transferases"/>
    <property type="match status" value="1"/>
</dbReference>
<reference evidence="4 5" key="1">
    <citation type="journal article" date="2015" name="J. Biotechnol.">
        <title>Complete genome sequence of Pseudomonas rhizosphaerae IH5T (=DSM 16299T), a phosphate-solubilizing rhizobacterium for bacterial biofertilizer.</title>
        <authorList>
            <person name="Kwak Y."/>
            <person name="Jung B.K."/>
            <person name="Shin J.H."/>
        </authorList>
    </citation>
    <scope>NUCLEOTIDE SEQUENCE [LARGE SCALE GENOMIC DNA]</scope>
    <source>
        <strain evidence="4">DSM 16299</strain>
    </source>
</reference>
<evidence type="ECO:0000256" key="2">
    <source>
        <dbReference type="SAM" id="MobiDB-lite"/>
    </source>
</evidence>
<feature type="compositionally biased region" description="Acidic residues" evidence="2">
    <location>
        <begin position="476"/>
        <end position="486"/>
    </location>
</feature>
<dbReference type="Proteomes" id="UP000029499">
    <property type="component" value="Chromosome"/>
</dbReference>
<dbReference type="InterPro" id="IPR051706">
    <property type="entry name" value="Glycosyltransferase_domain"/>
</dbReference>
<dbReference type="EMBL" id="CP009533">
    <property type="protein sequence ID" value="AIS19188.1"/>
    <property type="molecule type" value="Genomic_DNA"/>
</dbReference>
<dbReference type="Gene3D" id="3.90.550.20">
    <property type="match status" value="1"/>
</dbReference>
<evidence type="ECO:0000313" key="4">
    <source>
        <dbReference type="EMBL" id="AIS19188.1"/>
    </source>
</evidence>
<dbReference type="eggNOG" id="COG3774">
    <property type="taxonomic scope" value="Bacteria"/>
</dbReference>
<dbReference type="InterPro" id="IPR029044">
    <property type="entry name" value="Nucleotide-diphossugar_trans"/>
</dbReference>
<dbReference type="InterPro" id="IPR046673">
    <property type="entry name" value="ToxA_N"/>
</dbReference>
<gene>
    <name evidence="4" type="ORF">LT40_17995</name>
</gene>
<dbReference type="Pfam" id="PF20178">
    <property type="entry name" value="ToxA_N"/>
    <property type="match status" value="1"/>
</dbReference>
<feature type="domain" description="Dermonecrotic toxin N-terminal" evidence="3">
    <location>
        <begin position="42"/>
        <end position="301"/>
    </location>
</feature>
<dbReference type="GO" id="GO:0051999">
    <property type="term" value="P:mannosyl-inositol phosphorylceramide biosynthetic process"/>
    <property type="evidence" value="ECO:0007669"/>
    <property type="project" value="TreeGrafter"/>
</dbReference>
<keyword evidence="1" id="KW-0808">Transferase</keyword>
<keyword evidence="5" id="KW-1185">Reference proteome</keyword>
<name>A0A089YRV2_9PSED</name>
<evidence type="ECO:0000256" key="1">
    <source>
        <dbReference type="ARBA" id="ARBA00022679"/>
    </source>
</evidence>
<accession>A0A089YRV2</accession>
<dbReference type="PANTHER" id="PTHR32385:SF15">
    <property type="entry name" value="INOSITOL PHOSPHOCERAMIDE MANNOSYLTRANSFERASE 1"/>
    <property type="match status" value="1"/>
</dbReference>
<feature type="region of interest" description="Disordered" evidence="2">
    <location>
        <begin position="476"/>
        <end position="518"/>
    </location>
</feature>
<dbReference type="InterPro" id="IPR007577">
    <property type="entry name" value="GlycoTrfase_DXD_sugar-bd_CS"/>
</dbReference>
<organism evidence="4 5">
    <name type="scientific">Pseudomonas rhizosphaerae</name>
    <dbReference type="NCBI Taxonomy" id="216142"/>
    <lineage>
        <taxon>Bacteria</taxon>
        <taxon>Pseudomonadati</taxon>
        <taxon>Pseudomonadota</taxon>
        <taxon>Gammaproteobacteria</taxon>
        <taxon>Pseudomonadales</taxon>
        <taxon>Pseudomonadaceae</taxon>
        <taxon>Pseudomonas</taxon>
    </lineage>
</organism>
<evidence type="ECO:0000313" key="5">
    <source>
        <dbReference type="Proteomes" id="UP000029499"/>
    </source>
</evidence>
<dbReference type="HOGENOM" id="CLU_294036_0_0_6"/>
<sequence>MSTLQTPVTSTLESAGDLADTEADLLSASTRYWQTRLGQLIDQYPDLEGAAFAAAQYLLAKLGGFDHDPYEVYWHWFDSANTSPRTYTGWEHHGKPLQSMTLVELVMRRFNLEQQRNPDLLAQMGGFYTADAHAAHYNEHNEVRLDPRKVLQHFWDGDFANQYLSRLRGFWINQQSAYRTVSKISMLCSATLQCQRGDMAVEDFLEVYAAVANDPSSPFSPEKLYGDNVSSSTTVVRALDVEGMVSHGVLRFCTAQGREILYCAMQHPSFVTVKNAEALYQWVQSHLATADSRQRFGVQFVRAEHNKQAEWATLQGHLSHIAKTPWAARKSRLNVLNKKLDGYTFNFLVDSLKADMEQDAKYLLMSNSRLEKGLWIGYLESFLKLYGGLSLIGWPVAALSIAAGLVEVGLYADKAINALDEKERTEAVRGSIIQALNLILTLPLLSDASLLSEYDEFDIDTSAQLDVDGEVLLPDEEDLDSGDDINDSTLSSNQDEAGETDSDSSVLGSDSDQEDATQAQALRNAQDLAAWRPVIIRDTGFKLHRHGPLAGLYVRQGFETYARLHSTLYRVRYVHALKQWAVVDPLNPYGLHSYIPITLHGNIWRAASRITLSATDDVETTRLWNLAPSDPAIGVQRPANTISIQVPLDDVEKIMDRYMVRIPERGHLLAMYDVEERTWRANHLGNTAYLWRTPEGEWRSGDRAQWLQGSTASPAPQTLKTITLPPLPALSNLAKAIPKVLHYLWIGHELPSQALLDNLLINDVRMKGYRTIIHADMDTPQLLRRLTWQFAGKANFEVKPLADEAFFHALRAGPSGAQYDALRSGVAKNYAAASDLLRYPLLDTYGGIYTDVDNTFVAVLDKVDLPAGPSDLLLDDAVVHSDVQYRGYNSHVLGSHPNNPVLKAVMRSMAQRYQARADFYTRPRPFLDRAKTPAQINEFWGYVRTTFDMTGPQVLDDVLRETRPDYYDLALRPDLRQSMGISSQEYELRLLARVQHYFPFANKAEIKVGSLHSWKTTRKRRALRALV</sequence>
<evidence type="ECO:0000259" key="3">
    <source>
        <dbReference type="Pfam" id="PF20178"/>
    </source>
</evidence>
<dbReference type="STRING" id="216142.LT40_17995"/>
<dbReference type="RefSeq" id="WP_043192412.1">
    <property type="nucleotide sequence ID" value="NZ_CP009533.1"/>
</dbReference>
<proteinExistence type="predicted"/>